<dbReference type="InterPro" id="IPR051612">
    <property type="entry name" value="Teichoic_Acid_Biosynth"/>
</dbReference>
<dbReference type="InterPro" id="IPR043149">
    <property type="entry name" value="TagF_N"/>
</dbReference>
<keyword evidence="6" id="KW-0472">Membrane</keyword>
<sequence length="569" mass="64309">MTDARQLPTPSSPTGLGTPQKQLLTELFQDMGTQHKDFWSARITDEEERNHLYAEYSKSTHTRAEIVFYESMSGARVMDNPFSVFKHAVDNTPPAAHKLHVWSCSAGELVPDEMAERNDVVFVKRHSREYMYLLASAKHIIGNSVLPKYFVRKPDQKYMNTWHGIGYKWLGRSHSNPLGASLSVTNMLQATHVISPCSFMTDVLVDRFSIRGSFTGRLGETGYPRIDATLNASEAAKDSLRSRLGTDPQKKTVLYAPTWRGEGKSAEKQIEQLDKDLLTLRRMNANIVFLGHHIMARRIRERAFPGIFIPPPNANTNEILSISDVLITDYSSIFFDFLVTGRPIIHYMYDYNTYKKARGLALEPDELPGEVAFDAVSLAALTRSAISGNISQSTRYRAAQARFCPHEDGHASARAARWFFENDSIPHEIPIGQDKPRVAFWGGRLARSEALEPFLNQLRERALARHEYITLVIARSAIKSPGVKTVLQELGTAIAVVARDDYEMGMTSAEQSARLRSAKERSREDTDLYDEIYKREYSRLLGNARFDEVVLYGNLSHFWKKLGRLALAA</sequence>
<evidence type="ECO:0000256" key="6">
    <source>
        <dbReference type="ARBA" id="ARBA00023136"/>
    </source>
</evidence>
<protein>
    <submittedName>
        <fullName evidence="7">CDP-glycerol glycerophosphotransferase family protein</fullName>
    </submittedName>
</protein>
<reference evidence="7 8" key="1">
    <citation type="journal article" date="2019" name="Int. J. Syst. Evol. Microbiol.">
        <title>The Global Catalogue of Microorganisms (GCM) 10K type strain sequencing project: providing services to taxonomists for standard genome sequencing and annotation.</title>
        <authorList>
            <consortium name="The Broad Institute Genomics Platform"/>
            <consortium name="The Broad Institute Genome Sequencing Center for Infectious Disease"/>
            <person name="Wu L."/>
            <person name="Ma J."/>
        </authorList>
    </citation>
    <scope>NUCLEOTIDE SEQUENCE [LARGE SCALE GENOMIC DNA]</scope>
    <source>
        <strain evidence="7 8">JCM 15900</strain>
    </source>
</reference>
<dbReference type="SUPFAM" id="SSF53756">
    <property type="entry name" value="UDP-Glycosyltransferase/glycogen phosphorylase"/>
    <property type="match status" value="1"/>
</dbReference>
<dbReference type="Gene3D" id="3.40.50.12580">
    <property type="match status" value="1"/>
</dbReference>
<keyword evidence="5" id="KW-0777">Teichoic acid biosynthesis</keyword>
<dbReference type="Proteomes" id="UP001500984">
    <property type="component" value="Unassembled WGS sequence"/>
</dbReference>
<comment type="subcellular location">
    <subcellularLocation>
        <location evidence="1">Cell membrane</location>
        <topology evidence="1">Peripheral membrane protein</topology>
    </subcellularLocation>
</comment>
<gene>
    <name evidence="7" type="ORF">GCM10009823_30750</name>
</gene>
<proteinExistence type="inferred from homology"/>
<dbReference type="InterPro" id="IPR007554">
    <property type="entry name" value="Glycerophosphate_synth"/>
</dbReference>
<dbReference type="PANTHER" id="PTHR37316">
    <property type="entry name" value="TEICHOIC ACID GLYCEROL-PHOSPHATE PRIMASE"/>
    <property type="match status" value="1"/>
</dbReference>
<keyword evidence="3" id="KW-1003">Cell membrane</keyword>
<dbReference type="PANTHER" id="PTHR37316:SF3">
    <property type="entry name" value="TEICHOIC ACID GLYCEROL-PHOSPHATE TRANSFERASE"/>
    <property type="match status" value="1"/>
</dbReference>
<dbReference type="EMBL" id="BAAAPZ010000018">
    <property type="protein sequence ID" value="GAA2105374.1"/>
    <property type="molecule type" value="Genomic_DNA"/>
</dbReference>
<evidence type="ECO:0000256" key="5">
    <source>
        <dbReference type="ARBA" id="ARBA00022944"/>
    </source>
</evidence>
<name>A0ABN2X8H2_9MICO</name>
<dbReference type="Pfam" id="PF04464">
    <property type="entry name" value="Glyphos_transf"/>
    <property type="match status" value="1"/>
</dbReference>
<dbReference type="RefSeq" id="WP_344338291.1">
    <property type="nucleotide sequence ID" value="NZ_BAAAPZ010000018.1"/>
</dbReference>
<keyword evidence="4" id="KW-0808">Transferase</keyword>
<dbReference type="InterPro" id="IPR043148">
    <property type="entry name" value="TagF_C"/>
</dbReference>
<comment type="caution">
    <text evidence="7">The sequence shown here is derived from an EMBL/GenBank/DDBJ whole genome shotgun (WGS) entry which is preliminary data.</text>
</comment>
<evidence type="ECO:0000256" key="1">
    <source>
        <dbReference type="ARBA" id="ARBA00004202"/>
    </source>
</evidence>
<evidence type="ECO:0000313" key="7">
    <source>
        <dbReference type="EMBL" id="GAA2105374.1"/>
    </source>
</evidence>
<evidence type="ECO:0000256" key="2">
    <source>
        <dbReference type="ARBA" id="ARBA00010488"/>
    </source>
</evidence>
<evidence type="ECO:0000256" key="4">
    <source>
        <dbReference type="ARBA" id="ARBA00022679"/>
    </source>
</evidence>
<keyword evidence="8" id="KW-1185">Reference proteome</keyword>
<accession>A0ABN2X8H2</accession>
<evidence type="ECO:0000256" key="3">
    <source>
        <dbReference type="ARBA" id="ARBA00022475"/>
    </source>
</evidence>
<organism evidence="7 8">
    <name type="scientific">Brevibacterium salitolerans</name>
    <dbReference type="NCBI Taxonomy" id="1403566"/>
    <lineage>
        <taxon>Bacteria</taxon>
        <taxon>Bacillati</taxon>
        <taxon>Actinomycetota</taxon>
        <taxon>Actinomycetes</taxon>
        <taxon>Micrococcales</taxon>
        <taxon>Brevibacteriaceae</taxon>
        <taxon>Brevibacterium</taxon>
    </lineage>
</organism>
<comment type="similarity">
    <text evidence="2">Belongs to the CDP-glycerol glycerophosphotransferase family.</text>
</comment>
<evidence type="ECO:0000313" key="8">
    <source>
        <dbReference type="Proteomes" id="UP001500984"/>
    </source>
</evidence>
<dbReference type="Gene3D" id="3.40.50.11820">
    <property type="match status" value="1"/>
</dbReference>